<reference evidence="12 13" key="1">
    <citation type="journal article" date="2013" name="Genome Announc.">
        <title>Draft Genome Sequence for Desulfovibrio africanus Strain PCS.</title>
        <authorList>
            <person name="Brown S.D."/>
            <person name="Utturkar S.M."/>
            <person name="Arkin A.P."/>
            <person name="Deutschbauer A.M."/>
            <person name="Elias D.A."/>
            <person name="Hazen T.C."/>
            <person name="Chakraborty R."/>
        </authorList>
    </citation>
    <scope>NUCLEOTIDE SEQUENCE [LARGE SCALE GENOMIC DNA]</scope>
    <source>
        <strain evidence="12 13">PCS</strain>
    </source>
</reference>
<feature type="compositionally biased region" description="Low complexity" evidence="8">
    <location>
        <begin position="444"/>
        <end position="455"/>
    </location>
</feature>
<dbReference type="SMART" id="SM00487">
    <property type="entry name" value="DEXDc"/>
    <property type="match status" value="1"/>
</dbReference>
<evidence type="ECO:0000256" key="2">
    <source>
        <dbReference type="ARBA" id="ARBA00022801"/>
    </source>
</evidence>
<dbReference type="InterPro" id="IPR011545">
    <property type="entry name" value="DEAD/DEAH_box_helicase_dom"/>
</dbReference>
<keyword evidence="3 7" id="KW-0347">Helicase</keyword>
<dbReference type="GO" id="GO:0016787">
    <property type="term" value="F:hydrolase activity"/>
    <property type="evidence" value="ECO:0007669"/>
    <property type="project" value="UniProtKB-KW"/>
</dbReference>
<feature type="compositionally biased region" description="Polar residues" evidence="8">
    <location>
        <begin position="382"/>
        <end position="392"/>
    </location>
</feature>
<dbReference type="Pfam" id="PF00271">
    <property type="entry name" value="Helicase_C"/>
    <property type="match status" value="1"/>
</dbReference>
<evidence type="ECO:0000313" key="12">
    <source>
        <dbReference type="EMBL" id="EMG36535.1"/>
    </source>
</evidence>
<gene>
    <name evidence="12" type="ORF">PCS_02547</name>
</gene>
<dbReference type="RefSeq" id="WP_005987783.1">
    <property type="nucleotide sequence ID" value="NZ_AOSV01000029.1"/>
</dbReference>
<feature type="compositionally biased region" description="Polar residues" evidence="8">
    <location>
        <begin position="417"/>
        <end position="428"/>
    </location>
</feature>
<organism evidence="12 13">
    <name type="scientific">Desulfocurvibacter africanus PCS</name>
    <dbReference type="NCBI Taxonomy" id="1262666"/>
    <lineage>
        <taxon>Bacteria</taxon>
        <taxon>Pseudomonadati</taxon>
        <taxon>Thermodesulfobacteriota</taxon>
        <taxon>Desulfovibrionia</taxon>
        <taxon>Desulfovibrionales</taxon>
        <taxon>Desulfovibrionaceae</taxon>
        <taxon>Desulfocurvibacter</taxon>
    </lineage>
</organism>
<dbReference type="PROSITE" id="PS00039">
    <property type="entry name" value="DEAD_ATP_HELICASE"/>
    <property type="match status" value="1"/>
</dbReference>
<evidence type="ECO:0000256" key="7">
    <source>
        <dbReference type="RuleBase" id="RU000492"/>
    </source>
</evidence>
<protein>
    <submittedName>
        <fullName evidence="12">DNA/RNA helicase, superfamily II</fullName>
    </submittedName>
</protein>
<dbReference type="SUPFAM" id="SSF52540">
    <property type="entry name" value="P-loop containing nucleoside triphosphate hydrolases"/>
    <property type="match status" value="1"/>
</dbReference>
<evidence type="ECO:0000256" key="8">
    <source>
        <dbReference type="SAM" id="MobiDB-lite"/>
    </source>
</evidence>
<evidence type="ECO:0000256" key="4">
    <source>
        <dbReference type="ARBA" id="ARBA00022840"/>
    </source>
</evidence>
<dbReference type="OrthoDB" id="9805696at2"/>
<keyword evidence="4 7" id="KW-0067">ATP-binding</keyword>
<dbReference type="CDD" id="cd18787">
    <property type="entry name" value="SF2_C_DEAD"/>
    <property type="match status" value="1"/>
</dbReference>
<proteinExistence type="inferred from homology"/>
<dbReference type="InterPro" id="IPR014014">
    <property type="entry name" value="RNA_helicase_DEAD_Q_motif"/>
</dbReference>
<dbReference type="SMART" id="SM00490">
    <property type="entry name" value="HELICc"/>
    <property type="match status" value="1"/>
</dbReference>
<evidence type="ECO:0000259" key="10">
    <source>
        <dbReference type="PROSITE" id="PS51194"/>
    </source>
</evidence>
<dbReference type="PATRIC" id="fig|1262666.3.peg.2586"/>
<dbReference type="PROSITE" id="PS51195">
    <property type="entry name" value="Q_MOTIF"/>
    <property type="match status" value="1"/>
</dbReference>
<dbReference type="PANTHER" id="PTHR47959:SF13">
    <property type="entry name" value="ATP-DEPENDENT RNA HELICASE RHLE"/>
    <property type="match status" value="1"/>
</dbReference>
<evidence type="ECO:0000259" key="11">
    <source>
        <dbReference type="PROSITE" id="PS51195"/>
    </source>
</evidence>
<dbReference type="GO" id="GO:0003676">
    <property type="term" value="F:nucleic acid binding"/>
    <property type="evidence" value="ECO:0007669"/>
    <property type="project" value="InterPro"/>
</dbReference>
<sequence>MSFDSFSLDQRIMAGILAAGYTTPTPIQTRAIPAVLAGKDVMGLAQTGTGKTAAFVLPLLQRLLNENAPTRGPIRVLVLAPTRELAVQIHQSFFGLGKQTGIRSAVVIGGVGAMPQIKALRQATVAVACPGRLVDLMNQGAVDLSKVSALVLDEADRMLDMGFLPDVRKIMAKLPRQRQNMLFSATMPTEIRSLAESGLRDPVTVQVSNTAPAATVSHALYPVAGSRKQDLLEKLLNDLGQNSALVFTRTKHRAKGLAQKLAGKGFSVTSLQGNLSQGRRQEAMDGFRNGKYRVMVATDIAARGIDCERVSLVVNFDLPDTAEAYTHRIGRTGRAERNGEAVSLVAPEDESQVKFIERSLNLRIERKRLDGFSDNAARAPQYDSQPRTQQSRRPGPAPRKAIDSAATKSLLPVRSGASATSRGDNPTSARPKAAASAGKPRQHSASANAGASARDAQPRSRAAGQSQQAEGPDGDRWMQVWGKAQPKQLLGATGHRGQDARRASAGRKPRNEERSAK</sequence>
<dbReference type="InterPro" id="IPR001650">
    <property type="entry name" value="Helicase_C-like"/>
</dbReference>
<evidence type="ECO:0000256" key="6">
    <source>
        <dbReference type="PROSITE-ProRule" id="PRU00552"/>
    </source>
</evidence>
<feature type="domain" description="Helicase C-terminal" evidence="10">
    <location>
        <begin position="231"/>
        <end position="377"/>
    </location>
</feature>
<evidence type="ECO:0000259" key="9">
    <source>
        <dbReference type="PROSITE" id="PS51192"/>
    </source>
</evidence>
<evidence type="ECO:0000256" key="5">
    <source>
        <dbReference type="ARBA" id="ARBA00038437"/>
    </source>
</evidence>
<dbReference type="GO" id="GO:0005524">
    <property type="term" value="F:ATP binding"/>
    <property type="evidence" value="ECO:0007669"/>
    <property type="project" value="UniProtKB-KW"/>
</dbReference>
<dbReference type="GO" id="GO:0005829">
    <property type="term" value="C:cytosol"/>
    <property type="evidence" value="ECO:0007669"/>
    <property type="project" value="TreeGrafter"/>
</dbReference>
<comment type="similarity">
    <text evidence="5 7">Belongs to the DEAD box helicase family.</text>
</comment>
<dbReference type="CDD" id="cd00268">
    <property type="entry name" value="DEADc"/>
    <property type="match status" value="1"/>
</dbReference>
<feature type="short sequence motif" description="Q motif" evidence="6">
    <location>
        <begin position="1"/>
        <end position="29"/>
    </location>
</feature>
<dbReference type="Gene3D" id="3.40.50.300">
    <property type="entry name" value="P-loop containing nucleotide triphosphate hydrolases"/>
    <property type="match status" value="2"/>
</dbReference>
<dbReference type="PROSITE" id="PS51194">
    <property type="entry name" value="HELICASE_CTER"/>
    <property type="match status" value="1"/>
</dbReference>
<dbReference type="PROSITE" id="PS51192">
    <property type="entry name" value="HELICASE_ATP_BIND_1"/>
    <property type="match status" value="1"/>
</dbReference>
<dbReference type="Pfam" id="PF00270">
    <property type="entry name" value="DEAD"/>
    <property type="match status" value="1"/>
</dbReference>
<accession>M5PR57</accession>
<dbReference type="AlphaFoldDB" id="M5PR57"/>
<dbReference type="EMBL" id="AOSV01000029">
    <property type="protein sequence ID" value="EMG36535.1"/>
    <property type="molecule type" value="Genomic_DNA"/>
</dbReference>
<evidence type="ECO:0000256" key="1">
    <source>
        <dbReference type="ARBA" id="ARBA00022741"/>
    </source>
</evidence>
<feature type="domain" description="Helicase ATP-binding" evidence="9">
    <location>
        <begin position="32"/>
        <end position="205"/>
    </location>
</feature>
<feature type="region of interest" description="Disordered" evidence="8">
    <location>
        <begin position="371"/>
        <end position="517"/>
    </location>
</feature>
<dbReference type="InterPro" id="IPR000629">
    <property type="entry name" value="RNA-helicase_DEAD-box_CS"/>
</dbReference>
<evidence type="ECO:0000256" key="3">
    <source>
        <dbReference type="ARBA" id="ARBA00022806"/>
    </source>
</evidence>
<comment type="caution">
    <text evidence="12">The sequence shown here is derived from an EMBL/GenBank/DDBJ whole genome shotgun (WGS) entry which is preliminary data.</text>
</comment>
<evidence type="ECO:0000313" key="13">
    <source>
        <dbReference type="Proteomes" id="UP000011922"/>
    </source>
</evidence>
<dbReference type="InterPro" id="IPR044742">
    <property type="entry name" value="DEAD/DEAH_RhlB"/>
</dbReference>
<dbReference type="GO" id="GO:0003724">
    <property type="term" value="F:RNA helicase activity"/>
    <property type="evidence" value="ECO:0007669"/>
    <property type="project" value="InterPro"/>
</dbReference>
<dbReference type="InterPro" id="IPR027417">
    <property type="entry name" value="P-loop_NTPase"/>
</dbReference>
<dbReference type="InterPro" id="IPR050079">
    <property type="entry name" value="DEAD_box_RNA_helicase"/>
</dbReference>
<feature type="domain" description="DEAD-box RNA helicase Q" evidence="11">
    <location>
        <begin position="1"/>
        <end position="29"/>
    </location>
</feature>
<name>M5PR57_DESAF</name>
<keyword evidence="2 7" id="KW-0378">Hydrolase</keyword>
<dbReference type="Proteomes" id="UP000011922">
    <property type="component" value="Unassembled WGS sequence"/>
</dbReference>
<dbReference type="PANTHER" id="PTHR47959">
    <property type="entry name" value="ATP-DEPENDENT RNA HELICASE RHLE-RELATED"/>
    <property type="match status" value="1"/>
</dbReference>
<dbReference type="InterPro" id="IPR014001">
    <property type="entry name" value="Helicase_ATP-bd"/>
</dbReference>
<keyword evidence="1 7" id="KW-0547">Nucleotide-binding</keyword>